<dbReference type="InterPro" id="IPR006342">
    <property type="entry name" value="FkbM_mtfrase"/>
</dbReference>
<dbReference type="PANTHER" id="PTHR34203">
    <property type="entry name" value="METHYLTRANSFERASE, FKBM FAMILY PROTEIN"/>
    <property type="match status" value="1"/>
</dbReference>
<dbReference type="GO" id="GO:0008168">
    <property type="term" value="F:methyltransferase activity"/>
    <property type="evidence" value="ECO:0007669"/>
    <property type="project" value="UniProtKB-KW"/>
</dbReference>
<feature type="domain" description="Methyltransferase FkbM" evidence="1">
    <location>
        <begin position="132"/>
        <end position="296"/>
    </location>
</feature>
<name>A0A9X4MCS0_9CYAN</name>
<organism evidence="2 3">
    <name type="scientific">Pseudanabaena catenata USMAC16</name>
    <dbReference type="NCBI Taxonomy" id="1855837"/>
    <lineage>
        <taxon>Bacteria</taxon>
        <taxon>Bacillati</taxon>
        <taxon>Cyanobacteriota</taxon>
        <taxon>Cyanophyceae</taxon>
        <taxon>Pseudanabaenales</taxon>
        <taxon>Pseudanabaenaceae</taxon>
        <taxon>Pseudanabaena</taxon>
    </lineage>
</organism>
<sequence length="327" mass="36264">MIANSPIVKPESKTDLPDDWLYDRSVLGWLLNPTLSKQLPFLYQIFALYCNLYFNLTGKNYLKGGRSLFRFLSNIFSQTSPDRYLELTLSGYQVFLNPTDMRLFQVVNELASQETDTRILPKLLAEGDTFLDVGANHGSFAIVASKLVGATGFVLAIEPQPRLAKALEKSLTANALCKFQIHQIAVGNKDGEIELLVPIGTSGSAGIFPEHSATHHHNVIKVPLKRFDDFVNWQGFTGKVLLKLDVEGSECAFLAGASQMITTLKPTLIIEVHPTSLKAAGASGDKLKQLLQDLGYNRYAEINDSDRLFPLEDLNTNIQRNVVMMMA</sequence>
<keyword evidence="2" id="KW-0489">Methyltransferase</keyword>
<dbReference type="RefSeq" id="WP_009628183.1">
    <property type="nucleotide sequence ID" value="NZ_VBTY01000145.1"/>
</dbReference>
<dbReference type="Pfam" id="PF05050">
    <property type="entry name" value="Methyltransf_21"/>
    <property type="match status" value="1"/>
</dbReference>
<keyword evidence="2" id="KW-0808">Transferase</keyword>
<evidence type="ECO:0000313" key="3">
    <source>
        <dbReference type="Proteomes" id="UP001152872"/>
    </source>
</evidence>
<dbReference type="AlphaFoldDB" id="A0A9X4MCS0"/>
<proteinExistence type="predicted"/>
<protein>
    <submittedName>
        <fullName evidence="2">FkbM family methyltransferase</fullName>
    </submittedName>
</protein>
<dbReference type="Proteomes" id="UP001152872">
    <property type="component" value="Unassembled WGS sequence"/>
</dbReference>
<gene>
    <name evidence="2" type="ORF">FEV09_15870</name>
</gene>
<keyword evidence="3" id="KW-1185">Reference proteome</keyword>
<dbReference type="EMBL" id="VBTY01000145">
    <property type="protein sequence ID" value="MDG3496025.1"/>
    <property type="molecule type" value="Genomic_DNA"/>
</dbReference>
<evidence type="ECO:0000259" key="1">
    <source>
        <dbReference type="Pfam" id="PF05050"/>
    </source>
</evidence>
<dbReference type="InterPro" id="IPR052514">
    <property type="entry name" value="SAM-dependent_MTase"/>
</dbReference>
<dbReference type="Gene3D" id="3.40.50.150">
    <property type="entry name" value="Vaccinia Virus protein VP39"/>
    <property type="match status" value="1"/>
</dbReference>
<dbReference type="GO" id="GO:0032259">
    <property type="term" value="P:methylation"/>
    <property type="evidence" value="ECO:0007669"/>
    <property type="project" value="UniProtKB-KW"/>
</dbReference>
<dbReference type="InterPro" id="IPR029063">
    <property type="entry name" value="SAM-dependent_MTases_sf"/>
</dbReference>
<accession>A0A9X4MCS0</accession>
<comment type="caution">
    <text evidence="2">The sequence shown here is derived from an EMBL/GenBank/DDBJ whole genome shotgun (WGS) entry which is preliminary data.</text>
</comment>
<dbReference type="PANTHER" id="PTHR34203:SF15">
    <property type="entry name" value="SLL1173 PROTEIN"/>
    <property type="match status" value="1"/>
</dbReference>
<reference evidence="2" key="1">
    <citation type="submission" date="2019-05" db="EMBL/GenBank/DDBJ databases">
        <title>Whole genome sequencing of Pseudanabaena catenata USMAC16.</title>
        <authorList>
            <person name="Khan Z."/>
            <person name="Omar W.M."/>
            <person name="Convey P."/>
            <person name="Merican F."/>
            <person name="Najimudin N."/>
        </authorList>
    </citation>
    <scope>NUCLEOTIDE SEQUENCE</scope>
    <source>
        <strain evidence="2">USMAC16</strain>
    </source>
</reference>
<evidence type="ECO:0000313" key="2">
    <source>
        <dbReference type="EMBL" id="MDG3496025.1"/>
    </source>
</evidence>
<dbReference type="NCBIfam" id="TIGR01444">
    <property type="entry name" value="fkbM_fam"/>
    <property type="match status" value="1"/>
</dbReference>
<dbReference type="SUPFAM" id="SSF53335">
    <property type="entry name" value="S-adenosyl-L-methionine-dependent methyltransferases"/>
    <property type="match status" value="1"/>
</dbReference>